<dbReference type="AlphaFoldDB" id="X1VTK0"/>
<dbReference type="EMBL" id="BARW01037383">
    <property type="protein sequence ID" value="GAJ24317.1"/>
    <property type="molecule type" value="Genomic_DNA"/>
</dbReference>
<feature type="non-terminal residue" evidence="1">
    <location>
        <position position="1"/>
    </location>
</feature>
<organism evidence="1">
    <name type="scientific">marine sediment metagenome</name>
    <dbReference type="NCBI Taxonomy" id="412755"/>
    <lineage>
        <taxon>unclassified sequences</taxon>
        <taxon>metagenomes</taxon>
        <taxon>ecological metagenomes</taxon>
    </lineage>
</organism>
<gene>
    <name evidence="1" type="ORF">S12H4_57730</name>
</gene>
<proteinExistence type="predicted"/>
<sequence>SNHITAWDAVKKLIAERKPYSRDDKGVADEIFKIRQKQGAGDKRRDFEISAQVANIREEKRVKPYAEKQP</sequence>
<comment type="caution">
    <text evidence="1">The sequence shown here is derived from an EMBL/GenBank/DDBJ whole genome shotgun (WGS) entry which is preliminary data.</text>
</comment>
<accession>X1VTK0</accession>
<evidence type="ECO:0000313" key="1">
    <source>
        <dbReference type="EMBL" id="GAJ24317.1"/>
    </source>
</evidence>
<reference evidence="1" key="1">
    <citation type="journal article" date="2014" name="Front. Microbiol.">
        <title>High frequency of phylogenetically diverse reductive dehalogenase-homologous genes in deep subseafloor sedimentary metagenomes.</title>
        <authorList>
            <person name="Kawai M."/>
            <person name="Futagami T."/>
            <person name="Toyoda A."/>
            <person name="Takaki Y."/>
            <person name="Nishi S."/>
            <person name="Hori S."/>
            <person name="Arai W."/>
            <person name="Tsubouchi T."/>
            <person name="Morono Y."/>
            <person name="Uchiyama I."/>
            <person name="Ito T."/>
            <person name="Fujiyama A."/>
            <person name="Inagaki F."/>
            <person name="Takami H."/>
        </authorList>
    </citation>
    <scope>NUCLEOTIDE SEQUENCE</scope>
    <source>
        <strain evidence="1">Expedition CK06-06</strain>
    </source>
</reference>
<protein>
    <submittedName>
        <fullName evidence="1">Uncharacterized protein</fullName>
    </submittedName>
</protein>
<name>X1VTK0_9ZZZZ</name>